<evidence type="ECO:0000256" key="3">
    <source>
        <dbReference type="ARBA" id="ARBA00022692"/>
    </source>
</evidence>
<dbReference type="InterPro" id="IPR012902">
    <property type="entry name" value="N_methyl_site"/>
</dbReference>
<accession>A0A2H0W606</accession>
<keyword evidence="4 6" id="KW-1133">Transmembrane helix</keyword>
<dbReference type="AlphaFoldDB" id="A0A2H0W606"/>
<dbReference type="Proteomes" id="UP000229056">
    <property type="component" value="Unassembled WGS sequence"/>
</dbReference>
<dbReference type="PRINTS" id="PR00885">
    <property type="entry name" value="BCTERIALGSPH"/>
</dbReference>
<dbReference type="GO" id="GO:0016020">
    <property type="term" value="C:membrane"/>
    <property type="evidence" value="ECO:0007669"/>
    <property type="project" value="UniProtKB-SubCell"/>
</dbReference>
<dbReference type="InterPro" id="IPR002416">
    <property type="entry name" value="T2SS_protein-GspH"/>
</dbReference>
<evidence type="ECO:0000256" key="2">
    <source>
        <dbReference type="ARBA" id="ARBA00022481"/>
    </source>
</evidence>
<sequence length="150" mass="16006">MIKIPPQLKGFTLLEILLVVVAIGILAGIVIIAINPNKQLGDTRNAQRRIDVSIILNAVYQFSLDNNGTLPLTINNTATEICLDDETCPSLIILSTDLVPNYILSMPVDPSIIASVGEGVGYTIFKNSTTGRVTVSAPNAENSATISITR</sequence>
<organism evidence="7 8">
    <name type="scientific">Candidatus Buchananbacteria bacterium CG10_big_fil_rev_8_21_14_0_10_33_19</name>
    <dbReference type="NCBI Taxonomy" id="1974525"/>
    <lineage>
        <taxon>Bacteria</taxon>
        <taxon>Candidatus Buchananiibacteriota</taxon>
    </lineage>
</organism>
<keyword evidence="2" id="KW-0488">Methylation</keyword>
<dbReference type="InterPro" id="IPR045584">
    <property type="entry name" value="Pilin-like"/>
</dbReference>
<evidence type="ECO:0000256" key="1">
    <source>
        <dbReference type="ARBA" id="ARBA00004167"/>
    </source>
</evidence>
<dbReference type="NCBIfam" id="TIGR02532">
    <property type="entry name" value="IV_pilin_GFxxxE"/>
    <property type="match status" value="1"/>
</dbReference>
<evidence type="ECO:0000313" key="7">
    <source>
        <dbReference type="EMBL" id="PIS06041.1"/>
    </source>
</evidence>
<dbReference type="GO" id="GO:0015628">
    <property type="term" value="P:protein secretion by the type II secretion system"/>
    <property type="evidence" value="ECO:0007669"/>
    <property type="project" value="InterPro"/>
</dbReference>
<keyword evidence="5 6" id="KW-0472">Membrane</keyword>
<evidence type="ECO:0000256" key="6">
    <source>
        <dbReference type="SAM" id="Phobius"/>
    </source>
</evidence>
<reference evidence="8" key="1">
    <citation type="submission" date="2017-09" db="EMBL/GenBank/DDBJ databases">
        <title>Depth-based differentiation of microbial function through sediment-hosted aquifers and enrichment of novel symbionts in the deep terrestrial subsurface.</title>
        <authorList>
            <person name="Probst A.J."/>
            <person name="Ladd B."/>
            <person name="Jarett J.K."/>
            <person name="Geller-Mcgrath D.E."/>
            <person name="Sieber C.M.K."/>
            <person name="Emerson J.B."/>
            <person name="Anantharaman K."/>
            <person name="Thomas B.C."/>
            <person name="Malmstrom R."/>
            <person name="Stieglmeier M."/>
            <person name="Klingl A."/>
            <person name="Woyke T."/>
            <person name="Ryan C.M."/>
            <person name="Banfield J.F."/>
        </authorList>
    </citation>
    <scope>NUCLEOTIDE SEQUENCE [LARGE SCALE GENOMIC DNA]</scope>
</reference>
<evidence type="ECO:0000313" key="8">
    <source>
        <dbReference type="Proteomes" id="UP000229056"/>
    </source>
</evidence>
<proteinExistence type="predicted"/>
<dbReference type="EMBL" id="PEZY01000012">
    <property type="protein sequence ID" value="PIS06041.1"/>
    <property type="molecule type" value="Genomic_DNA"/>
</dbReference>
<evidence type="ECO:0000256" key="4">
    <source>
        <dbReference type="ARBA" id="ARBA00022989"/>
    </source>
</evidence>
<evidence type="ECO:0000256" key="5">
    <source>
        <dbReference type="ARBA" id="ARBA00023136"/>
    </source>
</evidence>
<comment type="caution">
    <text evidence="7">The sequence shown here is derived from an EMBL/GenBank/DDBJ whole genome shotgun (WGS) entry which is preliminary data.</text>
</comment>
<dbReference type="SUPFAM" id="SSF54523">
    <property type="entry name" value="Pili subunits"/>
    <property type="match status" value="1"/>
</dbReference>
<feature type="transmembrane region" description="Helical" evidence="6">
    <location>
        <begin position="12"/>
        <end position="34"/>
    </location>
</feature>
<keyword evidence="3 6" id="KW-0812">Transmembrane</keyword>
<dbReference type="GO" id="GO:0015627">
    <property type="term" value="C:type II protein secretion system complex"/>
    <property type="evidence" value="ECO:0007669"/>
    <property type="project" value="InterPro"/>
</dbReference>
<dbReference type="Gene3D" id="3.30.700.10">
    <property type="entry name" value="Glycoprotein, Type 4 Pilin"/>
    <property type="match status" value="1"/>
</dbReference>
<protein>
    <recommendedName>
        <fullName evidence="9">Type II secretion system protein GspG C-terminal domain-containing protein</fullName>
    </recommendedName>
</protein>
<comment type="subcellular location">
    <subcellularLocation>
        <location evidence="1">Membrane</location>
        <topology evidence="1">Single-pass membrane protein</topology>
    </subcellularLocation>
</comment>
<dbReference type="PROSITE" id="PS00409">
    <property type="entry name" value="PROKAR_NTER_METHYL"/>
    <property type="match status" value="1"/>
</dbReference>
<gene>
    <name evidence="7" type="ORF">COT80_04730</name>
</gene>
<evidence type="ECO:0008006" key="9">
    <source>
        <dbReference type="Google" id="ProtNLM"/>
    </source>
</evidence>
<name>A0A2H0W606_9BACT</name>